<evidence type="ECO:0000256" key="1">
    <source>
        <dbReference type="SAM" id="MobiDB-lite"/>
    </source>
</evidence>
<evidence type="ECO:0000313" key="5">
    <source>
        <dbReference type="Proteomes" id="UP000663671"/>
    </source>
</evidence>
<organism evidence="4 5">
    <name type="scientific">Ajellomyces capsulatus</name>
    <name type="common">Darling's disease fungus</name>
    <name type="synonym">Histoplasma capsulatum</name>
    <dbReference type="NCBI Taxonomy" id="5037"/>
    <lineage>
        <taxon>Eukaryota</taxon>
        <taxon>Fungi</taxon>
        <taxon>Dikarya</taxon>
        <taxon>Ascomycota</taxon>
        <taxon>Pezizomycotina</taxon>
        <taxon>Eurotiomycetes</taxon>
        <taxon>Eurotiomycetidae</taxon>
        <taxon>Onygenales</taxon>
        <taxon>Ajellomycetaceae</taxon>
        <taxon>Histoplasma</taxon>
    </lineage>
</organism>
<dbReference type="Proteomes" id="UP000663671">
    <property type="component" value="Chromosome 6"/>
</dbReference>
<accession>A0A8A1MQ54</accession>
<dbReference type="AlphaFoldDB" id="A0A8A1MQ54"/>
<evidence type="ECO:0000256" key="2">
    <source>
        <dbReference type="SAM" id="Phobius"/>
    </source>
</evidence>
<feature type="transmembrane region" description="Helical" evidence="2">
    <location>
        <begin position="198"/>
        <end position="220"/>
    </location>
</feature>
<feature type="region of interest" description="Disordered" evidence="1">
    <location>
        <begin position="1"/>
        <end position="73"/>
    </location>
</feature>
<feature type="transmembrane region" description="Helical" evidence="2">
    <location>
        <begin position="144"/>
        <end position="163"/>
    </location>
</feature>
<keyword evidence="2" id="KW-1133">Transmembrane helix</keyword>
<dbReference type="PANTHER" id="PTHR38409:SF1">
    <property type="entry name" value="MITOCHONDRIAL ADAPTER PROTEIN MCP1"/>
    <property type="match status" value="1"/>
</dbReference>
<dbReference type="VEuPathDB" id="FungiDB:I7I51_03116"/>
<dbReference type="Pfam" id="PF07950">
    <property type="entry name" value="MCP1_TM"/>
    <property type="match status" value="1"/>
</dbReference>
<dbReference type="GO" id="GO:0007005">
    <property type="term" value="P:mitochondrion organization"/>
    <property type="evidence" value="ECO:0007669"/>
    <property type="project" value="TreeGrafter"/>
</dbReference>
<keyword evidence="2" id="KW-0812">Transmembrane</keyword>
<sequence length="352" mass="38573">MDRPYHAASGRRRGADSYAISEDSGTDSLQQLEPSPLDWALDLEQGGNLPNASTASGKPADAGSYEGENKHRHDPIRHVGLSGKGWEYWLSILQRTSTYAPTFFLTLHLTNTSLIPLMTDSITAAEPYLLLTRPLYQSPALEPFLLTIPVLTHLSAGVALRILRARRRARLYGAETCAQRHEFRASGNWKRPSVQARLGYLLLPLFASHVLVNRVVPVYVDGGSSGVGLGFVAHGIARAPWLMRGWYAALVGVGVWHVVGGWAWWMGYKTEMTGTGRSRGPNGGVLGSMDCRRRSRNVRWVVIGVSATGIALWLAGGLGVLGRGELGIRWEAKGWDKIYKEVPLLGWVLGLK</sequence>
<dbReference type="InterPro" id="IPR012472">
    <property type="entry name" value="MCP1_TM"/>
</dbReference>
<keyword evidence="2" id="KW-0472">Membrane</keyword>
<dbReference type="GO" id="GO:0005741">
    <property type="term" value="C:mitochondrial outer membrane"/>
    <property type="evidence" value="ECO:0007669"/>
    <property type="project" value="TreeGrafter"/>
</dbReference>
<dbReference type="InterPro" id="IPR039960">
    <property type="entry name" value="MCP1"/>
</dbReference>
<feature type="transmembrane region" description="Helical" evidence="2">
    <location>
        <begin position="298"/>
        <end position="321"/>
    </location>
</feature>
<proteinExistence type="predicted"/>
<protein>
    <recommendedName>
        <fullName evidence="3">Mitochondrial adapter protein MCP1 transmembrane domain-containing protein</fullName>
    </recommendedName>
</protein>
<dbReference type="GO" id="GO:0055088">
    <property type="term" value="P:lipid homeostasis"/>
    <property type="evidence" value="ECO:0007669"/>
    <property type="project" value="InterPro"/>
</dbReference>
<dbReference type="PANTHER" id="PTHR38409">
    <property type="entry name" value="MDM10-COMPLEMENTING PROTEIN 1"/>
    <property type="match status" value="1"/>
</dbReference>
<name>A0A8A1MQ54_AJECA</name>
<feature type="domain" description="Mitochondrial adapter protein MCP1 transmembrane" evidence="3">
    <location>
        <begin position="204"/>
        <end position="324"/>
    </location>
</feature>
<dbReference type="EMBL" id="CP069116">
    <property type="protein sequence ID" value="QSS66904.1"/>
    <property type="molecule type" value="Genomic_DNA"/>
</dbReference>
<dbReference type="SUPFAM" id="SSF81343">
    <property type="entry name" value="Fumarate reductase respiratory complex transmembrane subunits"/>
    <property type="match status" value="1"/>
</dbReference>
<gene>
    <name evidence="4" type="ORF">I7I51_03116</name>
</gene>
<evidence type="ECO:0000259" key="3">
    <source>
        <dbReference type="Pfam" id="PF07950"/>
    </source>
</evidence>
<evidence type="ECO:0000313" key="4">
    <source>
        <dbReference type="EMBL" id="QSS66904.1"/>
    </source>
</evidence>
<reference evidence="4" key="1">
    <citation type="submission" date="2021-01" db="EMBL/GenBank/DDBJ databases">
        <title>Chromosome-level genome assembly of a human fungal pathogen reveals clustering of transcriptionally co-regulated genes.</title>
        <authorList>
            <person name="Voorhies M."/>
            <person name="Cohen S."/>
            <person name="Shea T.P."/>
            <person name="Petrus S."/>
            <person name="Munoz J.F."/>
            <person name="Poplawski S."/>
            <person name="Goldman W.E."/>
            <person name="Michael T."/>
            <person name="Cuomo C.A."/>
            <person name="Sil A."/>
            <person name="Beyhan S."/>
        </authorList>
    </citation>
    <scope>NUCLEOTIDE SEQUENCE</scope>
    <source>
        <strain evidence="4">WU24</strain>
    </source>
</reference>
<dbReference type="InterPro" id="IPR034804">
    <property type="entry name" value="SQR/QFR_C/D"/>
</dbReference>
<feature type="transmembrane region" description="Helical" evidence="2">
    <location>
        <begin position="246"/>
        <end position="265"/>
    </location>
</feature>
<dbReference type="OrthoDB" id="10259513at2759"/>